<proteinExistence type="predicted"/>
<gene>
    <name evidence="1" type="ORF">CYFUS_000107</name>
</gene>
<dbReference type="EMBL" id="CP022098">
    <property type="protein sequence ID" value="ATB34700.1"/>
    <property type="molecule type" value="Genomic_DNA"/>
</dbReference>
<organism evidence="1 2">
    <name type="scientific">Cystobacter fuscus</name>
    <dbReference type="NCBI Taxonomy" id="43"/>
    <lineage>
        <taxon>Bacteria</taxon>
        <taxon>Pseudomonadati</taxon>
        <taxon>Myxococcota</taxon>
        <taxon>Myxococcia</taxon>
        <taxon>Myxococcales</taxon>
        <taxon>Cystobacterineae</taxon>
        <taxon>Archangiaceae</taxon>
        <taxon>Cystobacter</taxon>
    </lineage>
</organism>
<protein>
    <submittedName>
        <fullName evidence="1">Uncharacterized protein</fullName>
    </submittedName>
</protein>
<dbReference type="AlphaFoldDB" id="A0A250ITY1"/>
<dbReference type="KEGG" id="cfus:CYFUS_000107"/>
<evidence type="ECO:0000313" key="2">
    <source>
        <dbReference type="Proteomes" id="UP000217257"/>
    </source>
</evidence>
<evidence type="ECO:0000313" key="1">
    <source>
        <dbReference type="EMBL" id="ATB34700.1"/>
    </source>
</evidence>
<reference evidence="1 2" key="1">
    <citation type="submission" date="2017-06" db="EMBL/GenBank/DDBJ databases">
        <title>Sequencing and comparative analysis of myxobacterial genomes.</title>
        <authorList>
            <person name="Rupp O."/>
            <person name="Goesmann A."/>
            <person name="Sogaard-Andersen L."/>
        </authorList>
    </citation>
    <scope>NUCLEOTIDE SEQUENCE [LARGE SCALE GENOMIC DNA]</scope>
    <source>
        <strain evidence="1 2">DSM 52655</strain>
    </source>
</reference>
<name>A0A250ITY1_9BACT</name>
<accession>A0A250ITY1</accession>
<sequence length="294" mass="32003">MRWRIPAAILVAVLLPAPIMAIISIHWLEPLTKRVAEQAKAVVPMLSWEQRSQRPTWRQACRRSTDCDSPLACFLDTHVHGFYCTDSECETDSQCQTGFVCRSVETWGGEVLNRCVLEGDRREGERCKPQSRKYASACAAGLLCADWCGRPCEPEEPGSCPEGFFCPPEGGPQGSSCLPTCEARGCPPGQACIRFRQGISVCSVVHGTNCQQSTCPESQVCVTHTVPEKAGAVWMRCELPCTSDGSSCPEGFFCHLSRCVRACEPDAPGTCGPGEKCARLRASGLQACVFDEET</sequence>
<dbReference type="Proteomes" id="UP000217257">
    <property type="component" value="Chromosome"/>
</dbReference>